<dbReference type="AlphaFoldDB" id="A0A399SP84"/>
<comment type="caution">
    <text evidence="1">The sequence shown here is derived from an EMBL/GenBank/DDBJ whole genome shotgun (WGS) entry which is preliminary data.</text>
</comment>
<dbReference type="Proteomes" id="UP000266634">
    <property type="component" value="Unassembled WGS sequence"/>
</dbReference>
<evidence type="ECO:0000313" key="2">
    <source>
        <dbReference type="Proteomes" id="UP000266634"/>
    </source>
</evidence>
<dbReference type="RefSeq" id="WP_094171482.1">
    <property type="nucleotide sequence ID" value="NZ_JBHRUE010000008.1"/>
</dbReference>
<proteinExistence type="predicted"/>
<accession>A0A399SP84</accession>
<evidence type="ECO:0000313" key="1">
    <source>
        <dbReference type="EMBL" id="RIJ44142.1"/>
    </source>
</evidence>
<gene>
    <name evidence="1" type="ORF">DZF93_03920</name>
</gene>
<protein>
    <submittedName>
        <fullName evidence="1">Uncharacterized protein</fullName>
    </submittedName>
</protein>
<name>A0A399SP84_9MICO</name>
<sequence length="136" mass="15132">MQSPTQQRNSFSEGLALGMILNGHREFSYSKTSLDLAVASAYSAWSHASSFPALNAELRRSRDGTRALMRADVRKSTFAFFWETPRAMLRVVDRQPGWSERQYEDVQWAASVIGGGLTSDDWKALAADVLSDLNNA</sequence>
<dbReference type="EMBL" id="QWEA01000086">
    <property type="protein sequence ID" value="RIJ44142.1"/>
    <property type="molecule type" value="Genomic_DNA"/>
</dbReference>
<organism evidence="1 2">
    <name type="scientific">Clavibacter michiganensis subsp. insidiosus</name>
    <dbReference type="NCBI Taxonomy" id="33014"/>
    <lineage>
        <taxon>Bacteria</taxon>
        <taxon>Bacillati</taxon>
        <taxon>Actinomycetota</taxon>
        <taxon>Actinomycetes</taxon>
        <taxon>Micrococcales</taxon>
        <taxon>Microbacteriaceae</taxon>
        <taxon>Clavibacter</taxon>
    </lineage>
</organism>
<reference evidence="1 2" key="1">
    <citation type="submission" date="2018-08" db="EMBL/GenBank/DDBJ databases">
        <title>Genome Sequence of Clavibacter michiganensis Subspecies type strains, and the Atypical Peach-Colored Strains Isolated from Tomato.</title>
        <authorList>
            <person name="Osdaghi E."/>
            <person name="Portier P."/>
            <person name="Briand M."/>
            <person name="Jacques M.-A."/>
        </authorList>
    </citation>
    <scope>NUCLEOTIDE SEQUENCE [LARGE SCALE GENOMIC DNA]</scope>
    <source>
        <strain evidence="1 2">CFBP 6488</strain>
    </source>
</reference>